<dbReference type="Proteomes" id="UP001446871">
    <property type="component" value="Unassembled WGS sequence"/>
</dbReference>
<accession>A0ABR1VCJ1</accession>
<name>A0ABR1VCJ1_9PEZI</name>
<dbReference type="Gene3D" id="1.25.40.20">
    <property type="entry name" value="Ankyrin repeat-containing domain"/>
    <property type="match status" value="1"/>
</dbReference>
<keyword evidence="3" id="KW-1185">Reference proteome</keyword>
<dbReference type="InterPro" id="IPR036770">
    <property type="entry name" value="Ankyrin_rpt-contain_sf"/>
</dbReference>
<comment type="caution">
    <text evidence="2">The sequence shown here is derived from an EMBL/GenBank/DDBJ whole genome shotgun (WGS) entry which is preliminary data.</text>
</comment>
<organism evidence="2 3">
    <name type="scientific">Apiospora saccharicola</name>
    <dbReference type="NCBI Taxonomy" id="335842"/>
    <lineage>
        <taxon>Eukaryota</taxon>
        <taxon>Fungi</taxon>
        <taxon>Dikarya</taxon>
        <taxon>Ascomycota</taxon>
        <taxon>Pezizomycotina</taxon>
        <taxon>Sordariomycetes</taxon>
        <taxon>Xylariomycetidae</taxon>
        <taxon>Amphisphaeriales</taxon>
        <taxon>Apiosporaceae</taxon>
        <taxon>Apiospora</taxon>
    </lineage>
</organism>
<reference evidence="2 3" key="1">
    <citation type="submission" date="2023-01" db="EMBL/GenBank/DDBJ databases">
        <title>Analysis of 21 Apiospora genomes using comparative genomics revels a genus with tremendous synthesis potential of carbohydrate active enzymes and secondary metabolites.</title>
        <authorList>
            <person name="Sorensen T."/>
        </authorList>
    </citation>
    <scope>NUCLEOTIDE SEQUENCE [LARGE SCALE GENOMIC DNA]</scope>
    <source>
        <strain evidence="2 3">CBS 83171</strain>
    </source>
</reference>
<evidence type="ECO:0000313" key="3">
    <source>
        <dbReference type="Proteomes" id="UP001446871"/>
    </source>
</evidence>
<protein>
    <recommendedName>
        <fullName evidence="4">Fungal N-terminal domain-containing protein</fullName>
    </recommendedName>
</protein>
<dbReference type="SUPFAM" id="SSF48403">
    <property type="entry name" value="Ankyrin repeat"/>
    <property type="match status" value="1"/>
</dbReference>
<evidence type="ECO:0008006" key="4">
    <source>
        <dbReference type="Google" id="ProtNLM"/>
    </source>
</evidence>
<sequence>MDPVSLAASVAGLTSLGIQVTGGISTYLDALKCRDEELEAIRGQNSALGNTIAAIQRTSASIHQLSGTAVTTVNQSIKSCTDDLDALDDFVAQLAGSDRSTWRLRLTDKYRALHFAFDRPKIRELGLLRNNATEFLLVHSGIAATHTPVMDIRNRIPRLEDKVNLIEPQLETHSNLITHQISEGTRTTSEQIGHVTETVQASFHMQQEVQEQLAGISRSLQTFLVLHGQGSAVSDEKGSLAKMAVGLATKPAALEEACNTYGIQSHPQRVRGSSQRLEHANAQSRFPASSTETSTYRYSACICRGRTQKSRVYSRLSPLYIYSDHTEEGHSPLCPLYRAVPIKEERTYGARLIGLTRIVEIAVGITFGARFGAGGRSISPQFTYIRTVDRRTDPAFRVVECLREVLLSADDQCRPTFYAALEQKALGKIIQWFSEGRSSPYAVDSKNQTLMHCVFHSPWLVPRGKFPSDHFIKGLISNGVPAISYDIYGQSPVTSGSGPLIMAVKTRDREQVLSLLSKHADAIEEQNYLGQTALHVAAYENSFPLFPELIEAAKMANIFQKRDNGATTMLEVIVQSTGSHCVNGIYPPECTQCHCADSLAIILDRCLGEVPLDDWFYLRVLLSLGSQRCRRLWLSCLKDQREALRQLAVSNQRALRSIQHILTKGDVLDLYSIQVSALLQQNGIKVPEHLIPYRSPRSKYQSIYCLIDNISLAEQLFEWGFRDIDYDSRYGRPPLAIVYDPSLTLWLLKQGADPTRVRKLEGKVSGKDRWISSAHYAMYGLGKWVTSQETRDSILDSFQAASLITVTTASNCVHDGCFCACSSDGCTPFICYLKGRRKPWIGRRYDIHKAFPDIFQNLMVEDAKLLYCSAMRFESFEVLRLKHTCCYSRSLRPRWDPDRTMDRDDIFEIQDEQADLIETVECLSRDFESGLADVEGDLRDLQAYYDHYWVSRVLTKLEEIERSRMTDEERRKAELLGVEWESDKSSDENSDSESGWSDSSVGWTEDNWEYKLESVLRDL</sequence>
<proteinExistence type="predicted"/>
<gene>
    <name evidence="2" type="ORF">PG996_006765</name>
</gene>
<dbReference type="EMBL" id="JAQQWM010000004">
    <property type="protein sequence ID" value="KAK8067653.1"/>
    <property type="molecule type" value="Genomic_DNA"/>
</dbReference>
<evidence type="ECO:0000256" key="1">
    <source>
        <dbReference type="SAM" id="MobiDB-lite"/>
    </source>
</evidence>
<feature type="region of interest" description="Disordered" evidence="1">
    <location>
        <begin position="980"/>
        <end position="1002"/>
    </location>
</feature>
<evidence type="ECO:0000313" key="2">
    <source>
        <dbReference type="EMBL" id="KAK8067653.1"/>
    </source>
</evidence>